<feature type="transmembrane region" description="Helical" evidence="1">
    <location>
        <begin position="354"/>
        <end position="370"/>
    </location>
</feature>
<dbReference type="AlphaFoldDB" id="A0AA49JGE4"/>
<feature type="transmembrane region" description="Helical" evidence="1">
    <location>
        <begin position="292"/>
        <end position="317"/>
    </location>
</feature>
<feature type="transmembrane region" description="Helical" evidence="1">
    <location>
        <begin position="201"/>
        <end position="225"/>
    </location>
</feature>
<feature type="transmembrane region" description="Helical" evidence="1">
    <location>
        <begin position="329"/>
        <end position="348"/>
    </location>
</feature>
<name>A0AA49JGE4_9BACT</name>
<protein>
    <submittedName>
        <fullName evidence="2">Uncharacterized protein</fullName>
    </submittedName>
</protein>
<evidence type="ECO:0000256" key="1">
    <source>
        <dbReference type="SAM" id="Phobius"/>
    </source>
</evidence>
<proteinExistence type="predicted"/>
<keyword evidence="1" id="KW-0812">Transmembrane</keyword>
<feature type="transmembrane region" description="Helical" evidence="1">
    <location>
        <begin position="17"/>
        <end position="33"/>
    </location>
</feature>
<dbReference type="EMBL" id="CP120682">
    <property type="protein sequence ID" value="WKN36370.1"/>
    <property type="molecule type" value="Genomic_DNA"/>
</dbReference>
<reference evidence="2" key="2">
    <citation type="journal article" date="2024" name="Antonie Van Leeuwenhoek">
        <title>Roseihalotalea indica gen. nov., sp. nov., a halophilic Bacteroidetes from mesopelagic Southwest Indian Ocean with higher carbohydrate metabolic potential.</title>
        <authorList>
            <person name="Chen B."/>
            <person name="Zhang M."/>
            <person name="Lin D."/>
            <person name="Ye J."/>
            <person name="Tang K."/>
        </authorList>
    </citation>
    <scope>NUCLEOTIDE SEQUENCE</scope>
    <source>
        <strain evidence="2">TK19036</strain>
    </source>
</reference>
<reference evidence="2" key="1">
    <citation type="journal article" date="2023" name="Comput. Struct. Biotechnol. J.">
        <title>Discovery of a novel marine Bacteroidetes with a rich repertoire of carbohydrate-active enzymes.</title>
        <authorList>
            <person name="Chen B."/>
            <person name="Liu G."/>
            <person name="Chen Q."/>
            <person name="Wang H."/>
            <person name="Liu L."/>
            <person name="Tang K."/>
        </authorList>
    </citation>
    <scope>NUCLEOTIDE SEQUENCE</scope>
    <source>
        <strain evidence="2">TK19036</strain>
    </source>
</reference>
<gene>
    <name evidence="2" type="ORF">K4G66_28835</name>
</gene>
<keyword evidence="1" id="KW-1133">Transmembrane helix</keyword>
<feature type="transmembrane region" description="Helical" evidence="1">
    <location>
        <begin position="154"/>
        <end position="170"/>
    </location>
</feature>
<feature type="transmembrane region" description="Helical" evidence="1">
    <location>
        <begin position="250"/>
        <end position="272"/>
    </location>
</feature>
<feature type="transmembrane region" description="Helical" evidence="1">
    <location>
        <begin position="131"/>
        <end position="148"/>
    </location>
</feature>
<organism evidence="2">
    <name type="scientific">Roseihalotalea indica</name>
    <dbReference type="NCBI Taxonomy" id="2867963"/>
    <lineage>
        <taxon>Bacteria</taxon>
        <taxon>Pseudomonadati</taxon>
        <taxon>Bacteroidota</taxon>
        <taxon>Cytophagia</taxon>
        <taxon>Cytophagales</taxon>
        <taxon>Catalimonadaceae</taxon>
        <taxon>Roseihalotalea</taxon>
    </lineage>
</organism>
<sequence length="395" mass="46529">MFIRITQSLQKNSPKKTLFFVLCISLLSLYPIYRNYYYGRAIDQYERHVQFLEVNSRFHNPWQYRVLAPLSVEFIKIIYDHTIDKILPIENYIHIELPEGADPKSSTLEFLQLMNNPDFVKYNLIYSGYRFFLNVGIYLLSFVLLSYFIRNKWLIYFGIILISFALGNAVNESDFTLHTYIDDILYLLAALVILYKKNDWYILLLTIIGAFNRETCLLIPFLYLISNIDWQSIKLRQLNLLKIIAPTSKVFMVTAFSGVAFALIFVAIRWYYGYEAQTEWKVPAGLPMLKLNLFSAIGIKSYFEMIGLFSIIPLLCLYKFRETSRILQIWFIGIVPLWFLVHWVAVVAYQSRLFLVPMLIIFIPMILEIIEKNSKYSKVQPKPEFNSFEKAHLQS</sequence>
<keyword evidence="1" id="KW-0472">Membrane</keyword>
<evidence type="ECO:0000313" key="2">
    <source>
        <dbReference type="EMBL" id="WKN36370.1"/>
    </source>
</evidence>
<accession>A0AA49JGE4</accession>